<protein>
    <recommendedName>
        <fullName evidence="2">DUF6699 domain-containing protein</fullName>
    </recommendedName>
</protein>
<proteinExistence type="predicted"/>
<feature type="compositionally biased region" description="Low complexity" evidence="1">
    <location>
        <begin position="39"/>
        <end position="59"/>
    </location>
</feature>
<dbReference type="InterPro" id="IPR046522">
    <property type="entry name" value="DUF6699"/>
</dbReference>
<accession>A0A0D7B7G3</accession>
<feature type="compositionally biased region" description="Pro residues" evidence="1">
    <location>
        <begin position="176"/>
        <end position="199"/>
    </location>
</feature>
<dbReference type="Proteomes" id="UP000054007">
    <property type="component" value="Unassembled WGS sequence"/>
</dbReference>
<feature type="region of interest" description="Disordered" evidence="1">
    <location>
        <begin position="1"/>
        <end position="199"/>
    </location>
</feature>
<sequence>MLYSPVGSFPRSVAGTPSTPYAILSPPSSHNSIDDWEASSPTLSTSSSSWHTDSSTMYSPSHHGSPQFLGSPWTGSHASLSNSRSHRSSTRSSSTSSRHSRHSSTSSQTPGSSPGRSPNGSDSGYETASYPDPGRRTRQPSPNIYAPRAAPPFYPLTADDDEPEPFIPPIELLSRTPPPPPRQPTPAQPVHSTPPPPMVAPSTPWGPAQPMFPPTTFPGPYGVPSGAFYSPYHPTPGMLHPQHAAFPPYGGALQFGYTPAVPQQPVLPTFYPTPAAAFSVHEQTPNIIPDPDLEDHFEIPDVGEIPKTLHYQLQRAAHPVQDSDGTWCAFPSLHWDVVFQPMENAKYMHSPSSLAELPDWYSAAFSPDTPRVVQFTSSHEMLKTVMAHSPCVLKTWDIITIERLLQLIYDYLHEPLSTAEREWVVGTPGNKARLDDARTARCYDTLHCKPEDDMIYLRSDLLGHHRRFNGLQMTLRESGQWKVSMDFLPGSSC</sequence>
<organism evidence="3 4">
    <name type="scientific">Cylindrobasidium torrendii FP15055 ss-10</name>
    <dbReference type="NCBI Taxonomy" id="1314674"/>
    <lineage>
        <taxon>Eukaryota</taxon>
        <taxon>Fungi</taxon>
        <taxon>Dikarya</taxon>
        <taxon>Basidiomycota</taxon>
        <taxon>Agaricomycotina</taxon>
        <taxon>Agaricomycetes</taxon>
        <taxon>Agaricomycetidae</taxon>
        <taxon>Agaricales</taxon>
        <taxon>Marasmiineae</taxon>
        <taxon>Physalacriaceae</taxon>
        <taxon>Cylindrobasidium</taxon>
    </lineage>
</organism>
<evidence type="ECO:0000256" key="1">
    <source>
        <dbReference type="SAM" id="MobiDB-lite"/>
    </source>
</evidence>
<reference evidence="3 4" key="1">
    <citation type="journal article" date="2015" name="Fungal Genet. Biol.">
        <title>Evolution of novel wood decay mechanisms in Agaricales revealed by the genome sequences of Fistulina hepatica and Cylindrobasidium torrendii.</title>
        <authorList>
            <person name="Floudas D."/>
            <person name="Held B.W."/>
            <person name="Riley R."/>
            <person name="Nagy L.G."/>
            <person name="Koehler G."/>
            <person name="Ransdell A.S."/>
            <person name="Younus H."/>
            <person name="Chow J."/>
            <person name="Chiniquy J."/>
            <person name="Lipzen A."/>
            <person name="Tritt A."/>
            <person name="Sun H."/>
            <person name="Haridas S."/>
            <person name="LaButti K."/>
            <person name="Ohm R.A."/>
            <person name="Kues U."/>
            <person name="Blanchette R.A."/>
            <person name="Grigoriev I.V."/>
            <person name="Minto R.E."/>
            <person name="Hibbett D.S."/>
        </authorList>
    </citation>
    <scope>NUCLEOTIDE SEQUENCE [LARGE SCALE GENOMIC DNA]</scope>
    <source>
        <strain evidence="3 4">FP15055 ss-10</strain>
    </source>
</reference>
<dbReference type="Pfam" id="PF20415">
    <property type="entry name" value="DUF6699"/>
    <property type="match status" value="1"/>
</dbReference>
<evidence type="ECO:0000313" key="3">
    <source>
        <dbReference type="EMBL" id="KIY66483.1"/>
    </source>
</evidence>
<dbReference type="AlphaFoldDB" id="A0A0D7B7G3"/>
<name>A0A0D7B7G3_9AGAR</name>
<gene>
    <name evidence="3" type="ORF">CYLTODRAFT_423393</name>
</gene>
<feature type="compositionally biased region" description="Low complexity" evidence="1">
    <location>
        <begin position="90"/>
        <end position="124"/>
    </location>
</feature>
<dbReference type="EMBL" id="KN880553">
    <property type="protein sequence ID" value="KIY66483.1"/>
    <property type="molecule type" value="Genomic_DNA"/>
</dbReference>
<feature type="domain" description="DUF6699" evidence="2">
    <location>
        <begin position="333"/>
        <end position="473"/>
    </location>
</feature>
<evidence type="ECO:0000259" key="2">
    <source>
        <dbReference type="Pfam" id="PF20415"/>
    </source>
</evidence>
<dbReference type="STRING" id="1314674.A0A0D7B7G3"/>
<dbReference type="OrthoDB" id="3241567at2759"/>
<keyword evidence="4" id="KW-1185">Reference proteome</keyword>
<evidence type="ECO:0000313" key="4">
    <source>
        <dbReference type="Proteomes" id="UP000054007"/>
    </source>
</evidence>